<dbReference type="GO" id="GO:0003700">
    <property type="term" value="F:DNA-binding transcription factor activity"/>
    <property type="evidence" value="ECO:0007669"/>
    <property type="project" value="InterPro"/>
</dbReference>
<organism evidence="2 3">
    <name type="scientific">Microbacterium lemovicicum</name>
    <dbReference type="NCBI Taxonomy" id="1072463"/>
    <lineage>
        <taxon>Bacteria</taxon>
        <taxon>Bacillati</taxon>
        <taxon>Actinomycetota</taxon>
        <taxon>Actinomycetes</taxon>
        <taxon>Micrococcales</taxon>
        <taxon>Microbacteriaceae</taxon>
        <taxon>Microbacterium</taxon>
    </lineage>
</organism>
<dbReference type="RefSeq" id="WP_127095782.1">
    <property type="nucleotide sequence ID" value="NZ_CP031423.1"/>
</dbReference>
<evidence type="ECO:0000313" key="3">
    <source>
        <dbReference type="Proteomes" id="UP000276888"/>
    </source>
</evidence>
<dbReference type="InterPro" id="IPR036390">
    <property type="entry name" value="WH_DNA-bd_sf"/>
</dbReference>
<sequence length="167" mass="18950">MTERSTPQSLHDLAVREVLEEVRAFTDAIDRMHSDMKGDMEMNATDLAALRMLIMRESRGEVVSPHDLARHLRITTASTTKMLDRLSRAGHLDRRPHPHDGRSRVVVLTDLSRQAFFRNFGHSLAKMRAVADRYSDGELRVIGRFLEELGRAVSSDEPAASSTRRKD</sequence>
<evidence type="ECO:0000259" key="1">
    <source>
        <dbReference type="PROSITE" id="PS50995"/>
    </source>
</evidence>
<dbReference type="Pfam" id="PF12802">
    <property type="entry name" value="MarR_2"/>
    <property type="match status" value="1"/>
</dbReference>
<dbReference type="InterPro" id="IPR036388">
    <property type="entry name" value="WH-like_DNA-bd_sf"/>
</dbReference>
<dbReference type="AlphaFoldDB" id="A0A3S9WBD3"/>
<dbReference type="InterPro" id="IPR000835">
    <property type="entry name" value="HTH_MarR-typ"/>
</dbReference>
<gene>
    <name evidence="2" type="ORF">CVS47_01815</name>
</gene>
<dbReference type="SUPFAM" id="SSF46785">
    <property type="entry name" value="Winged helix' DNA-binding domain"/>
    <property type="match status" value="1"/>
</dbReference>
<dbReference type="GO" id="GO:0006950">
    <property type="term" value="P:response to stress"/>
    <property type="evidence" value="ECO:0007669"/>
    <property type="project" value="TreeGrafter"/>
</dbReference>
<dbReference type="PANTHER" id="PTHR33164:SF99">
    <property type="entry name" value="MARR FAMILY REGULATORY PROTEIN"/>
    <property type="match status" value="1"/>
</dbReference>
<dbReference type="OrthoDB" id="162531at2"/>
<dbReference type="Proteomes" id="UP000276888">
    <property type="component" value="Chromosome"/>
</dbReference>
<keyword evidence="3" id="KW-1185">Reference proteome</keyword>
<name>A0A3S9WBD3_9MICO</name>
<dbReference type="KEGG" id="mlv:CVS47_01815"/>
<feature type="domain" description="HTH marR-type" evidence="1">
    <location>
        <begin position="11"/>
        <end position="151"/>
    </location>
</feature>
<protein>
    <recommendedName>
        <fullName evidence="1">HTH marR-type domain-containing protein</fullName>
    </recommendedName>
</protein>
<accession>A0A3S9WBD3</accession>
<dbReference type="SMART" id="SM00347">
    <property type="entry name" value="HTH_MARR"/>
    <property type="match status" value="1"/>
</dbReference>
<reference evidence="2 3" key="1">
    <citation type="submission" date="2018-08" db="EMBL/GenBank/DDBJ databases">
        <title>Microbacterium lemovicicum sp. nov., a bacterium isolated from a natural uranium-rich soil.</title>
        <authorList>
            <person name="ORTET P."/>
        </authorList>
    </citation>
    <scope>NUCLEOTIDE SEQUENCE [LARGE SCALE GENOMIC DNA]</scope>
    <source>
        <strain evidence="2 3">Viu22</strain>
    </source>
</reference>
<proteinExistence type="predicted"/>
<dbReference type="InterPro" id="IPR039422">
    <property type="entry name" value="MarR/SlyA-like"/>
</dbReference>
<dbReference type="PROSITE" id="PS50995">
    <property type="entry name" value="HTH_MARR_2"/>
    <property type="match status" value="1"/>
</dbReference>
<dbReference type="Gene3D" id="1.10.10.10">
    <property type="entry name" value="Winged helix-like DNA-binding domain superfamily/Winged helix DNA-binding domain"/>
    <property type="match status" value="1"/>
</dbReference>
<evidence type="ECO:0000313" key="2">
    <source>
        <dbReference type="EMBL" id="AZS37183.1"/>
    </source>
</evidence>
<dbReference type="EMBL" id="CP031423">
    <property type="protein sequence ID" value="AZS37183.1"/>
    <property type="molecule type" value="Genomic_DNA"/>
</dbReference>
<dbReference type="PRINTS" id="PR00598">
    <property type="entry name" value="HTHMARR"/>
</dbReference>
<dbReference type="PANTHER" id="PTHR33164">
    <property type="entry name" value="TRANSCRIPTIONAL REGULATOR, MARR FAMILY"/>
    <property type="match status" value="1"/>
</dbReference>